<accession>A0ABY5Q4W7</accession>
<sequence length="353" mass="38648">MSDHRITMTMLGATGSGKTTYLLGMYATLSMGLRGYFMYATDPDTDLDLAEAWENLCADGSLPAPNNEKPIDYEFVLRHGVTSLVDFDCQDFRGGAATERGGDGAPADIPALTERLDRSDSIFLVLDGQHVGRWVADDTPAHLNPAADPMRIARFSRAISNLCDRRRQRGEPSPSIVVLVTKADLIGKISGLPTPEALEKTARNLSKLVKVIDSEGVTAMLCPVQLGSFGDPASVTVDPALVDPQNLHHPMIFALLHYLDEGIVRHGEERVRAVERQLDEQAQELDGLRSGGVIKNFLKRNEISRRDAEIAAVREQHGEAQARVNAARVRAEQLVEELQNMPIYRSGKLQIGG</sequence>
<keyword evidence="1" id="KW-0175">Coiled coil</keyword>
<dbReference type="GeneID" id="95577909"/>
<keyword evidence="3" id="KW-1185">Reference proteome</keyword>
<name>A0ABY5Q4W7_9ACTN</name>
<reference evidence="2" key="1">
    <citation type="submission" date="2022-08" db="EMBL/GenBank/DDBJ databases">
        <authorList>
            <person name="Tian L."/>
        </authorList>
    </citation>
    <scope>NUCLEOTIDE SEQUENCE</scope>
    <source>
        <strain evidence="2">CM253</strain>
    </source>
</reference>
<protein>
    <submittedName>
        <fullName evidence="2">Uncharacterized protein</fullName>
    </submittedName>
</protein>
<evidence type="ECO:0000256" key="1">
    <source>
        <dbReference type="SAM" id="Coils"/>
    </source>
</evidence>
<gene>
    <name evidence="2" type="ORF">NRK68_30765</name>
</gene>
<evidence type="ECO:0000313" key="3">
    <source>
        <dbReference type="Proteomes" id="UP001057738"/>
    </source>
</evidence>
<dbReference type="EMBL" id="CP102514">
    <property type="protein sequence ID" value="UUY51227.1"/>
    <property type="molecule type" value="Genomic_DNA"/>
</dbReference>
<organism evidence="2 3">
    <name type="scientific">Streptomyces yangpuensis</name>
    <dbReference type="NCBI Taxonomy" id="1648182"/>
    <lineage>
        <taxon>Bacteria</taxon>
        <taxon>Bacillati</taxon>
        <taxon>Actinomycetota</taxon>
        <taxon>Actinomycetes</taxon>
        <taxon>Kitasatosporales</taxon>
        <taxon>Streptomycetaceae</taxon>
        <taxon>Streptomyces</taxon>
    </lineage>
</organism>
<dbReference type="RefSeq" id="WP_257857378.1">
    <property type="nucleotide sequence ID" value="NZ_CP102514.1"/>
</dbReference>
<proteinExistence type="predicted"/>
<dbReference type="Proteomes" id="UP001057738">
    <property type="component" value="Chromosome"/>
</dbReference>
<feature type="coiled-coil region" evidence="1">
    <location>
        <begin position="264"/>
        <end position="291"/>
    </location>
</feature>
<evidence type="ECO:0000313" key="2">
    <source>
        <dbReference type="EMBL" id="UUY51227.1"/>
    </source>
</evidence>